<keyword evidence="1" id="KW-0732">Signal</keyword>
<evidence type="ECO:0008006" key="4">
    <source>
        <dbReference type="Google" id="ProtNLM"/>
    </source>
</evidence>
<dbReference type="EMBL" id="CP013927">
    <property type="protein sequence ID" value="AMJ76743.1"/>
    <property type="molecule type" value="Genomic_DNA"/>
</dbReference>
<organism evidence="2 3">
    <name type="scientific">Alteromonas stellipolaris</name>
    <dbReference type="NCBI Taxonomy" id="233316"/>
    <lineage>
        <taxon>Bacteria</taxon>
        <taxon>Pseudomonadati</taxon>
        <taxon>Pseudomonadota</taxon>
        <taxon>Gammaproteobacteria</taxon>
        <taxon>Alteromonadales</taxon>
        <taxon>Alteromonadaceae</taxon>
        <taxon>Alteromonas/Salinimonas group</taxon>
        <taxon>Alteromonas</taxon>
    </lineage>
</organism>
<evidence type="ECO:0000256" key="1">
    <source>
        <dbReference type="SAM" id="SignalP"/>
    </source>
</evidence>
<dbReference type="Proteomes" id="UP000056750">
    <property type="component" value="Plasmid pASTE61-200"/>
</dbReference>
<geneLocation type="plasmid" evidence="2 3">
    <name>pASTE61-200</name>
</geneLocation>
<sequence>MRNRILLSLALCLVSQATFGASSYVGKVKRIVSPTIIEVSLSDEEFITLNILGLKKNGEQHCGEAKGVNGTACNAMKAWLDGKNFGVIIEKVDGKAMYGDIVVGDKLISQEIVRHGYYAVDSTKSMSHYLFQAELEAYCNYRGIHAVNKGMHEVAKKCARR</sequence>
<evidence type="ECO:0000313" key="3">
    <source>
        <dbReference type="Proteomes" id="UP000056750"/>
    </source>
</evidence>
<reference evidence="2 3" key="1">
    <citation type="submission" date="2015-12" db="EMBL/GenBank/DDBJ databases">
        <title>Intraspecies pangenome expansion in the marine bacterium Alteromonas.</title>
        <authorList>
            <person name="Lopez-Perez M."/>
            <person name="Rodriguez-Valera F."/>
        </authorList>
    </citation>
    <scope>NUCLEOTIDE SEQUENCE [LARGE SCALE GENOMIC DNA]</scope>
    <source>
        <strain evidence="2 3">LMG 21861</strain>
        <plasmid evidence="2 3">pASTE61-200</plasmid>
    </source>
</reference>
<feature type="chain" id="PRO_5046848499" description="Nuclease" evidence="1">
    <location>
        <begin position="21"/>
        <end position="161"/>
    </location>
</feature>
<name>A0ABM5YQ36_9ALTE</name>
<protein>
    <recommendedName>
        <fullName evidence="4">Nuclease</fullName>
    </recommendedName>
</protein>
<dbReference type="SUPFAM" id="SSF50199">
    <property type="entry name" value="Staphylococcal nuclease"/>
    <property type="match status" value="1"/>
</dbReference>
<accession>A0ABM5YQ36</accession>
<keyword evidence="3" id="KW-1185">Reference proteome</keyword>
<feature type="signal peptide" evidence="1">
    <location>
        <begin position="1"/>
        <end position="20"/>
    </location>
</feature>
<proteinExistence type="predicted"/>
<keyword evidence="2" id="KW-0614">Plasmid</keyword>
<dbReference type="InterPro" id="IPR035437">
    <property type="entry name" value="SNase_OB-fold_sf"/>
</dbReference>
<dbReference type="RefSeq" id="WP_061093782.1">
    <property type="nucleotide sequence ID" value="NZ_CP013927.1"/>
</dbReference>
<evidence type="ECO:0000313" key="2">
    <source>
        <dbReference type="EMBL" id="AMJ76743.1"/>
    </source>
</evidence>
<gene>
    <name evidence="2" type="ORF">AVL57_00960</name>
</gene>
<dbReference type="Gene3D" id="2.40.50.90">
    <property type="match status" value="1"/>
</dbReference>